<protein>
    <submittedName>
        <fullName evidence="1">Uncharacterized protein</fullName>
    </submittedName>
</protein>
<organism evidence="1 2">
    <name type="scientific">Brassica cretica</name>
    <name type="common">Mustard</name>
    <dbReference type="NCBI Taxonomy" id="69181"/>
    <lineage>
        <taxon>Eukaryota</taxon>
        <taxon>Viridiplantae</taxon>
        <taxon>Streptophyta</taxon>
        <taxon>Embryophyta</taxon>
        <taxon>Tracheophyta</taxon>
        <taxon>Spermatophyta</taxon>
        <taxon>Magnoliopsida</taxon>
        <taxon>eudicotyledons</taxon>
        <taxon>Gunneridae</taxon>
        <taxon>Pentapetalae</taxon>
        <taxon>rosids</taxon>
        <taxon>malvids</taxon>
        <taxon>Brassicales</taxon>
        <taxon>Brassicaceae</taxon>
        <taxon>Brassiceae</taxon>
        <taxon>Brassica</taxon>
    </lineage>
</organism>
<name>A0A8S9MIY2_BRACR</name>
<evidence type="ECO:0000313" key="1">
    <source>
        <dbReference type="EMBL" id="KAF2620334.1"/>
    </source>
</evidence>
<gene>
    <name evidence="1" type="ORF">F2Q68_00038791</name>
</gene>
<dbReference type="EMBL" id="QGKW02000007">
    <property type="protein sequence ID" value="KAF2620334.1"/>
    <property type="molecule type" value="Genomic_DNA"/>
</dbReference>
<comment type="caution">
    <text evidence="1">The sequence shown here is derived from an EMBL/GenBank/DDBJ whole genome shotgun (WGS) entry which is preliminary data.</text>
</comment>
<sequence>MKRSRVEDNLIIREDEDVFKALKGWSTSKKDCHQLLAAFFLGGKGQQLAVGSAEAALHMSFLSLALCLVKPSPEATYYSWRFDVLKLRITHVLQPLILIGKDMEWSDQPDRCGGFNSRMFQKPSVISLSLSSSLVFLSQSHGFKGALVFLGCWSKAIESILRTSDRPSKNIDRVISSHLQSGVYSKVQKSKIRLEDMINDL</sequence>
<proteinExistence type="predicted"/>
<dbReference type="AlphaFoldDB" id="A0A8S9MIY2"/>
<reference evidence="1" key="1">
    <citation type="submission" date="2019-12" db="EMBL/GenBank/DDBJ databases">
        <title>Genome sequencing and annotation of Brassica cretica.</title>
        <authorList>
            <person name="Studholme D.J."/>
            <person name="Sarris P.F."/>
        </authorList>
    </citation>
    <scope>NUCLEOTIDE SEQUENCE</scope>
    <source>
        <strain evidence="1">PFS-001/15</strain>
        <tissue evidence="1">Leaf</tissue>
    </source>
</reference>
<accession>A0A8S9MIY2</accession>
<dbReference type="Proteomes" id="UP000712281">
    <property type="component" value="Unassembled WGS sequence"/>
</dbReference>
<evidence type="ECO:0000313" key="2">
    <source>
        <dbReference type="Proteomes" id="UP000712281"/>
    </source>
</evidence>